<dbReference type="InterPro" id="IPR007671">
    <property type="entry name" value="Selenoprotein-P_N"/>
</dbReference>
<dbReference type="Pfam" id="PF04592">
    <property type="entry name" value="SelP_N"/>
    <property type="match status" value="1"/>
</dbReference>
<dbReference type="KEGG" id="cvn:111119350"/>
<name>A0A8B8CHD9_CRAVI</name>
<protein>
    <submittedName>
        <fullName evidence="8">Selenoprotein P-like</fullName>
    </submittedName>
</protein>
<reference evidence="8" key="1">
    <citation type="submission" date="2025-08" db="UniProtKB">
        <authorList>
            <consortium name="RefSeq"/>
        </authorList>
    </citation>
    <scope>IDENTIFICATION</scope>
    <source>
        <tissue evidence="8">Whole sample</tissue>
    </source>
</reference>
<dbReference type="AlphaFoldDB" id="A0A8B8CHD9"/>
<dbReference type="GO" id="GO:0008430">
    <property type="term" value="F:selenium binding"/>
    <property type="evidence" value="ECO:0007669"/>
    <property type="project" value="InterPro"/>
</dbReference>
<evidence type="ECO:0000256" key="3">
    <source>
        <dbReference type="ARBA" id="ARBA00022729"/>
    </source>
</evidence>
<dbReference type="OrthoDB" id="6134775at2759"/>
<dbReference type="GO" id="GO:0005576">
    <property type="term" value="C:extracellular region"/>
    <property type="evidence" value="ECO:0007669"/>
    <property type="project" value="UniProtKB-SubCell"/>
</dbReference>
<keyword evidence="5" id="KW-0325">Glycoprotein</keyword>
<dbReference type="InterPro" id="IPR037941">
    <property type="entry name" value="SeP"/>
</dbReference>
<evidence type="ECO:0000256" key="1">
    <source>
        <dbReference type="ARBA" id="ARBA00004613"/>
    </source>
</evidence>
<dbReference type="RefSeq" id="XP_022315125.1">
    <property type="nucleotide sequence ID" value="XM_022459417.1"/>
</dbReference>
<organism evidence="7 8">
    <name type="scientific">Crassostrea virginica</name>
    <name type="common">Eastern oyster</name>
    <dbReference type="NCBI Taxonomy" id="6565"/>
    <lineage>
        <taxon>Eukaryota</taxon>
        <taxon>Metazoa</taxon>
        <taxon>Spiralia</taxon>
        <taxon>Lophotrochozoa</taxon>
        <taxon>Mollusca</taxon>
        <taxon>Bivalvia</taxon>
        <taxon>Autobranchia</taxon>
        <taxon>Pteriomorphia</taxon>
        <taxon>Ostreida</taxon>
        <taxon>Ostreoidea</taxon>
        <taxon>Ostreidae</taxon>
        <taxon>Crassostrea</taxon>
    </lineage>
</organism>
<comment type="subcellular location">
    <subcellularLocation>
        <location evidence="1">Secreted</location>
    </subcellularLocation>
</comment>
<evidence type="ECO:0000313" key="7">
    <source>
        <dbReference type="Proteomes" id="UP000694844"/>
    </source>
</evidence>
<dbReference type="PANTHER" id="PTHR10105">
    <property type="entry name" value="SELENOPROTEIN P"/>
    <property type="match status" value="1"/>
</dbReference>
<keyword evidence="4" id="KW-0712">Selenocysteine</keyword>
<dbReference type="GO" id="GO:0001887">
    <property type="term" value="P:selenium compound metabolic process"/>
    <property type="evidence" value="ECO:0007669"/>
    <property type="project" value="TreeGrafter"/>
</dbReference>
<evidence type="ECO:0000256" key="2">
    <source>
        <dbReference type="ARBA" id="ARBA00022525"/>
    </source>
</evidence>
<dbReference type="GeneID" id="111119350"/>
<keyword evidence="3" id="KW-0732">Signal</keyword>
<proteinExistence type="predicted"/>
<gene>
    <name evidence="8" type="primary">LOC111119350</name>
</gene>
<feature type="domain" description="Selenoprotein P N-terminal" evidence="6">
    <location>
        <begin position="2"/>
        <end position="128"/>
    </location>
</feature>
<evidence type="ECO:0000256" key="5">
    <source>
        <dbReference type="ARBA" id="ARBA00023180"/>
    </source>
</evidence>
<keyword evidence="2" id="KW-0964">Secreted</keyword>
<evidence type="ECO:0000256" key="4">
    <source>
        <dbReference type="ARBA" id="ARBA00022933"/>
    </source>
</evidence>
<evidence type="ECO:0000313" key="8">
    <source>
        <dbReference type="RefSeq" id="XP_022315125.1"/>
    </source>
</evidence>
<accession>A0A8B8CHD9</accession>
<dbReference type="PANTHER" id="PTHR10105:SF2">
    <property type="entry name" value="AGAP003297-PA"/>
    <property type="match status" value="1"/>
</dbReference>
<keyword evidence="7" id="KW-1185">Reference proteome</keyword>
<dbReference type="Proteomes" id="UP000694844">
    <property type="component" value="Chromosome 2"/>
</dbReference>
<evidence type="ECO:0000259" key="6">
    <source>
        <dbReference type="Pfam" id="PF04592"/>
    </source>
</evidence>
<sequence>MCQQQAEDLERLKTSYENIGMTDITFLIVNHVMGAASINELTSRVSFPVYQDDYNLQIQSKLNASIDDLFLYDRCGTLVYHLTKPESLVTQGTMQNKVLTTYLTNPCNCTPDTLSTTVGKTTNQIAKQQDSSPTPTPIIRRRRAIAAPTTTCSSNQ</sequence>